<dbReference type="SUPFAM" id="SSF55781">
    <property type="entry name" value="GAF domain-like"/>
    <property type="match status" value="1"/>
</dbReference>
<dbReference type="Pfam" id="PF08448">
    <property type="entry name" value="PAS_4"/>
    <property type="match status" value="1"/>
</dbReference>
<dbReference type="SUPFAM" id="SSF55785">
    <property type="entry name" value="PYP-like sensor domain (PAS domain)"/>
    <property type="match status" value="1"/>
</dbReference>
<evidence type="ECO:0000259" key="1">
    <source>
        <dbReference type="SMART" id="SM00065"/>
    </source>
</evidence>
<dbReference type="InterPro" id="IPR035965">
    <property type="entry name" value="PAS-like_dom_sf"/>
</dbReference>
<proteinExistence type="predicted"/>
<accession>A0A936NEY9</accession>
<dbReference type="PANTHER" id="PTHR43102:SF2">
    <property type="entry name" value="GAF DOMAIN-CONTAINING PROTEIN"/>
    <property type="match status" value="1"/>
</dbReference>
<evidence type="ECO:0000313" key="3">
    <source>
        <dbReference type="Proteomes" id="UP000727993"/>
    </source>
</evidence>
<feature type="domain" description="GAF" evidence="1">
    <location>
        <begin position="38"/>
        <end position="184"/>
    </location>
</feature>
<dbReference type="EMBL" id="JADJZA010000007">
    <property type="protein sequence ID" value="MBK9297757.1"/>
    <property type="molecule type" value="Genomic_DNA"/>
</dbReference>
<dbReference type="AlphaFoldDB" id="A0A936NEY9"/>
<reference evidence="2 3" key="1">
    <citation type="submission" date="2020-10" db="EMBL/GenBank/DDBJ databases">
        <title>Connecting structure to function with the recovery of over 1000 high-quality activated sludge metagenome-assembled genomes encoding full-length rRNA genes using long-read sequencing.</title>
        <authorList>
            <person name="Singleton C.M."/>
            <person name="Petriglieri F."/>
            <person name="Kristensen J.M."/>
            <person name="Kirkegaard R.H."/>
            <person name="Michaelsen T.Y."/>
            <person name="Andersen M.H."/>
            <person name="Karst S.M."/>
            <person name="Dueholm M.S."/>
            <person name="Nielsen P.H."/>
            <person name="Albertsen M."/>
        </authorList>
    </citation>
    <scope>NUCLEOTIDE SEQUENCE [LARGE SCALE GENOMIC DNA]</scope>
    <source>
        <strain evidence="2">Lyne_18-Q3-R50-59_MAXAC.006</strain>
    </source>
</reference>
<dbReference type="NCBIfam" id="TIGR00229">
    <property type="entry name" value="sensory_box"/>
    <property type="match status" value="1"/>
</dbReference>
<dbReference type="PANTHER" id="PTHR43102">
    <property type="entry name" value="SLR1143 PROTEIN"/>
    <property type="match status" value="1"/>
</dbReference>
<dbReference type="Gene3D" id="3.30.450.40">
    <property type="match status" value="1"/>
</dbReference>
<organism evidence="2 3">
    <name type="scientific">Candidatus Neomicrothrix subdominans</name>
    <dbReference type="NCBI Taxonomy" id="2954438"/>
    <lineage>
        <taxon>Bacteria</taxon>
        <taxon>Bacillati</taxon>
        <taxon>Actinomycetota</taxon>
        <taxon>Acidimicrobiia</taxon>
        <taxon>Acidimicrobiales</taxon>
        <taxon>Microthrixaceae</taxon>
        <taxon>Candidatus Neomicrothrix</taxon>
    </lineage>
</organism>
<dbReference type="SMART" id="SM00065">
    <property type="entry name" value="GAF"/>
    <property type="match status" value="1"/>
</dbReference>
<dbReference type="Pfam" id="PF01590">
    <property type="entry name" value="GAF"/>
    <property type="match status" value="1"/>
</dbReference>
<dbReference type="Gene3D" id="3.30.450.20">
    <property type="entry name" value="PAS domain"/>
    <property type="match status" value="1"/>
</dbReference>
<dbReference type="InterPro" id="IPR003018">
    <property type="entry name" value="GAF"/>
</dbReference>
<comment type="caution">
    <text evidence="2">The sequence shown here is derived from an EMBL/GenBank/DDBJ whole genome shotgun (WGS) entry which is preliminary data.</text>
</comment>
<sequence length="401" mass="43107">MSHDSTGSLEAFFSMVAAQVANPERLAAVGATGLASNTDDPAFDRIAKLASRLLNAPFGFVTLVDRHHSNWLACFGMPSDDRSERHTRVEESFCQYVVGLGDVLLIDDARSDARTRHNPSIESMGVVAWAGAPLRSTEGDVLGTVCVVDTEARSWTADDAALLIELSALAGELVERDRQGVLDHRSRSILEAMMARSPGGFGFLDTELRFRLVNEALAKINDTAAADHLGRSLAEIVPEMAEQLDPLIRSVLSTGEPIADVEVAARPSASPNDELVCSVAYFRIDDGDEPLGIGALVADVTERAHDRRRLEQLAKLTRRMSSAETVDQVATAIVHDGPPVVGADRMVVGQADSQTGEFSSCSPPRIRRRSARSSRCEATDRCSTACLPRAKPCWSEAGPSG</sequence>
<dbReference type="Proteomes" id="UP000727993">
    <property type="component" value="Unassembled WGS sequence"/>
</dbReference>
<dbReference type="InterPro" id="IPR000014">
    <property type="entry name" value="PAS"/>
</dbReference>
<protein>
    <submittedName>
        <fullName evidence="2">PAS domain-containing protein</fullName>
    </submittedName>
</protein>
<dbReference type="InterPro" id="IPR029016">
    <property type="entry name" value="GAF-like_dom_sf"/>
</dbReference>
<name>A0A936NEY9_9ACTN</name>
<evidence type="ECO:0000313" key="2">
    <source>
        <dbReference type="EMBL" id="MBK9297757.1"/>
    </source>
</evidence>
<gene>
    <name evidence="2" type="ORF">IPN02_13190</name>
</gene>
<dbReference type="InterPro" id="IPR013656">
    <property type="entry name" value="PAS_4"/>
</dbReference>